<dbReference type="EMBL" id="MUGS01000004">
    <property type="protein sequence ID" value="OXG09092.1"/>
    <property type="molecule type" value="Genomic_DNA"/>
</dbReference>
<organism evidence="2 3">
    <name type="scientific">Flavobacterium araucananum</name>
    <dbReference type="NCBI Taxonomy" id="946678"/>
    <lineage>
        <taxon>Bacteria</taxon>
        <taxon>Pseudomonadati</taxon>
        <taxon>Bacteroidota</taxon>
        <taxon>Flavobacteriia</taxon>
        <taxon>Flavobacteriales</taxon>
        <taxon>Flavobacteriaceae</taxon>
        <taxon>Flavobacterium</taxon>
    </lineage>
</organism>
<dbReference type="RefSeq" id="WP_089478179.1">
    <property type="nucleotide sequence ID" value="NZ_MUGS01000004.1"/>
</dbReference>
<dbReference type="Pfam" id="PF08241">
    <property type="entry name" value="Methyltransf_11"/>
    <property type="match status" value="1"/>
</dbReference>
<evidence type="ECO:0000259" key="1">
    <source>
        <dbReference type="Pfam" id="PF08241"/>
    </source>
</evidence>
<dbReference type="SUPFAM" id="SSF53335">
    <property type="entry name" value="S-adenosyl-L-methionine-dependent methyltransferases"/>
    <property type="match status" value="1"/>
</dbReference>
<reference evidence="2 3" key="1">
    <citation type="submission" date="2016-11" db="EMBL/GenBank/DDBJ databases">
        <title>Whole genomes of Flavobacteriaceae.</title>
        <authorList>
            <person name="Stine C."/>
            <person name="Li C."/>
            <person name="Tadesse D."/>
        </authorList>
    </citation>
    <scope>NUCLEOTIDE SEQUENCE [LARGE SCALE GENOMIC DNA]</scope>
    <source>
        <strain evidence="2 3">DSM 24704</strain>
    </source>
</reference>
<proteinExistence type="predicted"/>
<comment type="caution">
    <text evidence="2">The sequence shown here is derived from an EMBL/GenBank/DDBJ whole genome shotgun (WGS) entry which is preliminary data.</text>
</comment>
<dbReference type="GO" id="GO:0008757">
    <property type="term" value="F:S-adenosylmethionine-dependent methyltransferase activity"/>
    <property type="evidence" value="ECO:0007669"/>
    <property type="project" value="InterPro"/>
</dbReference>
<dbReference type="OrthoDB" id="3896938at2"/>
<sequence>MLSERTLPFRKKVKFNFLKYFLKGKNVECSICEQKYMTFLPFGVKHKRSNALCLNCFSLERHRLVWLFIKNKTTLLNSKSRVKLFHVAPESAFFKHFRKNKMIDYYPVDLFEEGYSYPKGTINMDITAINYDNESFDVVICNHVLEHIPDDKKALSELYRILKKDGWAILLVPIEKDLEHTFEDPSITDSKGREEAYGQSDHVRQYGRDYASRLENSGFKVTVNKFNDTFSRDEKFRYGLPKDTDIYYCTK</sequence>
<dbReference type="CDD" id="cd02440">
    <property type="entry name" value="AdoMet_MTases"/>
    <property type="match status" value="1"/>
</dbReference>
<gene>
    <name evidence="2" type="ORF">B0A64_03610</name>
</gene>
<dbReference type="Gene3D" id="3.40.50.150">
    <property type="entry name" value="Vaccinia Virus protein VP39"/>
    <property type="match status" value="1"/>
</dbReference>
<dbReference type="InterPro" id="IPR013216">
    <property type="entry name" value="Methyltransf_11"/>
</dbReference>
<name>A0A227PH04_9FLAO</name>
<keyword evidence="3" id="KW-1185">Reference proteome</keyword>
<accession>A0A227PH04</accession>
<feature type="domain" description="Methyltransferase type 11" evidence="1">
    <location>
        <begin position="121"/>
        <end position="169"/>
    </location>
</feature>
<evidence type="ECO:0000313" key="3">
    <source>
        <dbReference type="Proteomes" id="UP000214684"/>
    </source>
</evidence>
<dbReference type="AlphaFoldDB" id="A0A227PH04"/>
<protein>
    <recommendedName>
        <fullName evidence="1">Methyltransferase type 11 domain-containing protein</fullName>
    </recommendedName>
</protein>
<dbReference type="InterPro" id="IPR029063">
    <property type="entry name" value="SAM-dependent_MTases_sf"/>
</dbReference>
<evidence type="ECO:0000313" key="2">
    <source>
        <dbReference type="EMBL" id="OXG09092.1"/>
    </source>
</evidence>
<dbReference type="Proteomes" id="UP000214684">
    <property type="component" value="Unassembled WGS sequence"/>
</dbReference>